<dbReference type="EMBL" id="GBRH01255456">
    <property type="protein sequence ID" value="JAD42439.1"/>
    <property type="molecule type" value="Transcribed_RNA"/>
</dbReference>
<reference evidence="1" key="1">
    <citation type="submission" date="2014-09" db="EMBL/GenBank/DDBJ databases">
        <authorList>
            <person name="Magalhaes I.L.F."/>
            <person name="Oliveira U."/>
            <person name="Santos F.R."/>
            <person name="Vidigal T.H.D.A."/>
            <person name="Brescovit A.D."/>
            <person name="Santos A.J."/>
        </authorList>
    </citation>
    <scope>NUCLEOTIDE SEQUENCE</scope>
    <source>
        <tissue evidence="1">Shoot tissue taken approximately 20 cm above the soil surface</tissue>
    </source>
</reference>
<protein>
    <submittedName>
        <fullName evidence="1">Uncharacterized protein</fullName>
    </submittedName>
</protein>
<organism evidence="1">
    <name type="scientific">Arundo donax</name>
    <name type="common">Giant reed</name>
    <name type="synonym">Donax arundinaceus</name>
    <dbReference type="NCBI Taxonomy" id="35708"/>
    <lineage>
        <taxon>Eukaryota</taxon>
        <taxon>Viridiplantae</taxon>
        <taxon>Streptophyta</taxon>
        <taxon>Embryophyta</taxon>
        <taxon>Tracheophyta</taxon>
        <taxon>Spermatophyta</taxon>
        <taxon>Magnoliopsida</taxon>
        <taxon>Liliopsida</taxon>
        <taxon>Poales</taxon>
        <taxon>Poaceae</taxon>
        <taxon>PACMAD clade</taxon>
        <taxon>Arundinoideae</taxon>
        <taxon>Arundineae</taxon>
        <taxon>Arundo</taxon>
    </lineage>
</organism>
<dbReference type="AlphaFoldDB" id="A0A0A8ZSQ8"/>
<name>A0A0A8ZSQ8_ARUDO</name>
<sequence>MYSSLWSAFQPEVQFNLLSILRSKNLRNLLSCLLPPVAESLRHGRGEPAKL</sequence>
<evidence type="ECO:0000313" key="1">
    <source>
        <dbReference type="EMBL" id="JAD42439.1"/>
    </source>
</evidence>
<reference evidence="1" key="2">
    <citation type="journal article" date="2015" name="Data Brief">
        <title>Shoot transcriptome of the giant reed, Arundo donax.</title>
        <authorList>
            <person name="Barrero R.A."/>
            <person name="Guerrero F.D."/>
            <person name="Moolhuijzen P."/>
            <person name="Goolsby J.A."/>
            <person name="Tidwell J."/>
            <person name="Bellgard S.E."/>
            <person name="Bellgard M.I."/>
        </authorList>
    </citation>
    <scope>NUCLEOTIDE SEQUENCE</scope>
    <source>
        <tissue evidence="1">Shoot tissue taken approximately 20 cm above the soil surface</tissue>
    </source>
</reference>
<accession>A0A0A8ZSQ8</accession>
<proteinExistence type="predicted"/>